<reference evidence="2 3" key="1">
    <citation type="submission" date="2019-10" db="EMBL/GenBank/DDBJ databases">
        <title>Glycomyces albidus sp. nov., a novel actinomycete isolated from rhizosphere soil of wheat (Triticum aestivum L.).</title>
        <authorList>
            <person name="Qian L."/>
        </authorList>
    </citation>
    <scope>NUCLEOTIDE SEQUENCE [LARGE SCALE GENOMIC DNA]</scope>
    <source>
        <strain evidence="2 3">NEAU-7082</strain>
    </source>
</reference>
<comment type="caution">
    <text evidence="2">The sequence shown here is derived from an EMBL/GenBank/DDBJ whole genome shotgun (WGS) entry which is preliminary data.</text>
</comment>
<keyword evidence="3" id="KW-1185">Reference proteome</keyword>
<dbReference type="AlphaFoldDB" id="A0A6L5GEI8"/>
<dbReference type="RefSeq" id="WP_153027245.1">
    <property type="nucleotide sequence ID" value="NZ_WIAO01000036.1"/>
</dbReference>
<name>A0A6L5GEI8_9ACTN</name>
<organism evidence="2 3">
    <name type="scientific">Glycomyces albidus</name>
    <dbReference type="NCBI Taxonomy" id="2656774"/>
    <lineage>
        <taxon>Bacteria</taxon>
        <taxon>Bacillati</taxon>
        <taxon>Actinomycetota</taxon>
        <taxon>Actinomycetes</taxon>
        <taxon>Glycomycetales</taxon>
        <taxon>Glycomycetaceae</taxon>
        <taxon>Glycomyces</taxon>
    </lineage>
</organism>
<dbReference type="Proteomes" id="UP000477750">
    <property type="component" value="Unassembled WGS sequence"/>
</dbReference>
<protein>
    <submittedName>
        <fullName evidence="2">Uncharacterized protein</fullName>
    </submittedName>
</protein>
<gene>
    <name evidence="2" type="ORF">GFD30_21580</name>
</gene>
<accession>A0A6L5GEI8</accession>
<proteinExistence type="predicted"/>
<evidence type="ECO:0000256" key="1">
    <source>
        <dbReference type="SAM" id="MobiDB-lite"/>
    </source>
</evidence>
<dbReference type="EMBL" id="WIAO01000036">
    <property type="protein sequence ID" value="MQM28134.1"/>
    <property type="molecule type" value="Genomic_DNA"/>
</dbReference>
<feature type="region of interest" description="Disordered" evidence="1">
    <location>
        <begin position="67"/>
        <end position="97"/>
    </location>
</feature>
<evidence type="ECO:0000313" key="2">
    <source>
        <dbReference type="EMBL" id="MQM28134.1"/>
    </source>
</evidence>
<evidence type="ECO:0000313" key="3">
    <source>
        <dbReference type="Proteomes" id="UP000477750"/>
    </source>
</evidence>
<sequence>MVLLRKRFCALIFAGRSGPGATTADRIHAAGPAFAIATAVHDAAPCDKGRQGVRAAAAARASRFRTPPEAAASMSPNDGSITLVVGEAPPSLGSGAL</sequence>